<dbReference type="InParanoid" id="A0A2P6N2L0"/>
<evidence type="ECO:0000313" key="3">
    <source>
        <dbReference type="Proteomes" id="UP000241769"/>
    </source>
</evidence>
<proteinExistence type="predicted"/>
<name>A0A2P6N2L0_9EUKA</name>
<feature type="region of interest" description="Disordered" evidence="1">
    <location>
        <begin position="28"/>
        <end position="54"/>
    </location>
</feature>
<sequence>MNRESIQGFALCFRKTRSLSRALSTTLTAVSSRQQHTASPRDSSSSAWRSSNLRPVSECALRKKGLFVVPTAIRLGHTLSSTLYC</sequence>
<accession>A0A2P6N2L0</accession>
<dbReference type="AlphaFoldDB" id="A0A2P6N2L0"/>
<feature type="compositionally biased region" description="Low complexity" evidence="1">
    <location>
        <begin position="38"/>
        <end position="51"/>
    </location>
</feature>
<reference evidence="2 3" key="1">
    <citation type="journal article" date="2018" name="Genome Biol. Evol.">
        <title>Multiple Roots of Fruiting Body Formation in Amoebozoa.</title>
        <authorList>
            <person name="Hillmann F."/>
            <person name="Forbes G."/>
            <person name="Novohradska S."/>
            <person name="Ferling I."/>
            <person name="Riege K."/>
            <person name="Groth M."/>
            <person name="Westermann M."/>
            <person name="Marz M."/>
            <person name="Spaller T."/>
            <person name="Winckler T."/>
            <person name="Schaap P."/>
            <person name="Glockner G."/>
        </authorList>
    </citation>
    <scope>NUCLEOTIDE SEQUENCE [LARGE SCALE GENOMIC DNA]</scope>
    <source>
        <strain evidence="2 3">Jena</strain>
    </source>
</reference>
<evidence type="ECO:0000256" key="1">
    <source>
        <dbReference type="SAM" id="MobiDB-lite"/>
    </source>
</evidence>
<keyword evidence="3" id="KW-1185">Reference proteome</keyword>
<dbReference type="Proteomes" id="UP000241769">
    <property type="component" value="Unassembled WGS sequence"/>
</dbReference>
<dbReference type="EMBL" id="MDYQ01000237">
    <property type="protein sequence ID" value="PRP78185.1"/>
    <property type="molecule type" value="Genomic_DNA"/>
</dbReference>
<organism evidence="2 3">
    <name type="scientific">Planoprotostelium fungivorum</name>
    <dbReference type="NCBI Taxonomy" id="1890364"/>
    <lineage>
        <taxon>Eukaryota</taxon>
        <taxon>Amoebozoa</taxon>
        <taxon>Evosea</taxon>
        <taxon>Variosea</taxon>
        <taxon>Cavosteliida</taxon>
        <taxon>Cavosteliaceae</taxon>
        <taxon>Planoprotostelium</taxon>
    </lineage>
</organism>
<comment type="caution">
    <text evidence="2">The sequence shown here is derived from an EMBL/GenBank/DDBJ whole genome shotgun (WGS) entry which is preliminary data.</text>
</comment>
<gene>
    <name evidence="2" type="ORF">PROFUN_11315</name>
</gene>
<evidence type="ECO:0000313" key="2">
    <source>
        <dbReference type="EMBL" id="PRP78185.1"/>
    </source>
</evidence>
<protein>
    <submittedName>
        <fullName evidence="2">Uncharacterized protein</fullName>
    </submittedName>
</protein>
<feature type="compositionally biased region" description="Polar residues" evidence="1">
    <location>
        <begin position="28"/>
        <end position="37"/>
    </location>
</feature>